<dbReference type="SMART" id="SM00387">
    <property type="entry name" value="HATPase_c"/>
    <property type="match status" value="1"/>
</dbReference>
<keyword evidence="4" id="KW-0808">Transferase</keyword>
<name>A0A0F3GUA1_9BACT</name>
<comment type="catalytic activity">
    <reaction evidence="1">
        <text>ATP + protein L-histidine = ADP + protein N-phospho-L-histidine.</text>
        <dbReference type="EC" id="2.7.13.3"/>
    </reaction>
</comment>
<evidence type="ECO:0000313" key="14">
    <source>
        <dbReference type="Proteomes" id="UP000033423"/>
    </source>
</evidence>
<dbReference type="FunFam" id="3.30.565.10:FF:000010">
    <property type="entry name" value="Sensor histidine kinase RcsC"/>
    <property type="match status" value="1"/>
</dbReference>
<evidence type="ECO:0000313" key="13">
    <source>
        <dbReference type="EMBL" id="KJU85426.1"/>
    </source>
</evidence>
<sequence>MIKSALENNTDVYTEKQAIACLRTGDDISNVLFIDNHNNNISPWDNKLIKIFCANASIKLSREMQIKEKEAILAGYTRELEHKVSERTSQLKMSNEELKRARDEQFKINLHLEQAREEADAASKAKADFLANMSHEIRTPINAVIGMAHLALKTGLTHKQRDYVQKIQHSGQHLLGIINDTLDFSKIEAGKLDIETIDFELSMVLDNLVTLVGEKTSAKGLELIFDVAPNVPGNLVGDPLRLGQILINYTNNAVKFTQKGEIVIRIFVVDEAEERLLLRFEVKDTGIGLLPEQQGKLFQSFQQADTTTTRKYGGTGLGLAISRRLATLMDGDVGVESRYGKGSTFWFTACLGKNTVHKRQLLLDPDLRG</sequence>
<evidence type="ECO:0000259" key="12">
    <source>
        <dbReference type="PROSITE" id="PS50109"/>
    </source>
</evidence>
<dbReference type="SMART" id="SM00388">
    <property type="entry name" value="HisKA"/>
    <property type="match status" value="1"/>
</dbReference>
<dbReference type="CDD" id="cd00082">
    <property type="entry name" value="HisKA"/>
    <property type="match status" value="1"/>
</dbReference>
<dbReference type="Gene3D" id="1.10.287.130">
    <property type="match status" value="1"/>
</dbReference>
<comment type="subunit">
    <text evidence="9">At low DSF concentrations, interacts with RpfF.</text>
</comment>
<evidence type="ECO:0000256" key="4">
    <source>
        <dbReference type="ARBA" id="ARBA00022679"/>
    </source>
</evidence>
<dbReference type="GO" id="GO:0005524">
    <property type="term" value="F:ATP binding"/>
    <property type="evidence" value="ECO:0007669"/>
    <property type="project" value="UniProtKB-KW"/>
</dbReference>
<dbReference type="Proteomes" id="UP000033423">
    <property type="component" value="Unassembled WGS sequence"/>
</dbReference>
<dbReference type="CDD" id="cd16922">
    <property type="entry name" value="HATPase_EvgS-ArcB-TorS-like"/>
    <property type="match status" value="1"/>
</dbReference>
<evidence type="ECO:0000256" key="1">
    <source>
        <dbReference type="ARBA" id="ARBA00000085"/>
    </source>
</evidence>
<organism evidence="13 14">
    <name type="scientific">Candidatus Magnetobacterium bavaricum</name>
    <dbReference type="NCBI Taxonomy" id="29290"/>
    <lineage>
        <taxon>Bacteria</taxon>
        <taxon>Pseudomonadati</taxon>
        <taxon>Nitrospirota</taxon>
        <taxon>Thermodesulfovibrionia</taxon>
        <taxon>Thermodesulfovibrionales</taxon>
        <taxon>Candidatus Magnetobacteriaceae</taxon>
        <taxon>Candidatus Magnetobacterium</taxon>
    </lineage>
</organism>
<evidence type="ECO:0000256" key="9">
    <source>
        <dbReference type="ARBA" id="ARBA00064003"/>
    </source>
</evidence>
<evidence type="ECO:0000256" key="2">
    <source>
        <dbReference type="ARBA" id="ARBA00012438"/>
    </source>
</evidence>
<reference evidence="13 14" key="1">
    <citation type="submission" date="2015-02" db="EMBL/GenBank/DDBJ databases">
        <title>Single-cell genomics of uncultivated deep-branching MTB reveals a conserved set of magnetosome genes.</title>
        <authorList>
            <person name="Kolinko S."/>
            <person name="Richter M."/>
            <person name="Glockner F.O."/>
            <person name="Brachmann A."/>
            <person name="Schuler D."/>
        </authorList>
    </citation>
    <scope>NUCLEOTIDE SEQUENCE [LARGE SCALE GENOMIC DNA]</scope>
    <source>
        <strain evidence="13">TM-1</strain>
    </source>
</reference>
<keyword evidence="8" id="KW-0902">Two-component regulatory system</keyword>
<dbReference type="PANTHER" id="PTHR45339">
    <property type="entry name" value="HYBRID SIGNAL TRANSDUCTION HISTIDINE KINASE J"/>
    <property type="match status" value="1"/>
</dbReference>
<evidence type="ECO:0000256" key="10">
    <source>
        <dbReference type="ARBA" id="ARBA00068150"/>
    </source>
</evidence>
<evidence type="ECO:0000256" key="5">
    <source>
        <dbReference type="ARBA" id="ARBA00022741"/>
    </source>
</evidence>
<dbReference type="Pfam" id="PF00512">
    <property type="entry name" value="HisKA"/>
    <property type="match status" value="1"/>
</dbReference>
<dbReference type="PANTHER" id="PTHR45339:SF1">
    <property type="entry name" value="HYBRID SIGNAL TRANSDUCTION HISTIDINE KINASE J"/>
    <property type="match status" value="1"/>
</dbReference>
<dbReference type="InterPro" id="IPR036890">
    <property type="entry name" value="HATPase_C_sf"/>
</dbReference>
<comment type="caution">
    <text evidence="13">The sequence shown here is derived from an EMBL/GenBank/DDBJ whole genome shotgun (WGS) entry which is preliminary data.</text>
</comment>
<proteinExistence type="predicted"/>
<dbReference type="InterPro" id="IPR003661">
    <property type="entry name" value="HisK_dim/P_dom"/>
</dbReference>
<feature type="domain" description="Histidine kinase" evidence="12">
    <location>
        <begin position="132"/>
        <end position="353"/>
    </location>
</feature>
<dbReference type="InterPro" id="IPR003594">
    <property type="entry name" value="HATPase_dom"/>
</dbReference>
<dbReference type="Gene3D" id="3.30.565.10">
    <property type="entry name" value="Histidine kinase-like ATPase, C-terminal domain"/>
    <property type="match status" value="1"/>
</dbReference>
<dbReference type="GO" id="GO:0000155">
    <property type="term" value="F:phosphorelay sensor kinase activity"/>
    <property type="evidence" value="ECO:0007669"/>
    <property type="project" value="InterPro"/>
</dbReference>
<dbReference type="PROSITE" id="PS50109">
    <property type="entry name" value="HIS_KIN"/>
    <property type="match status" value="1"/>
</dbReference>
<keyword evidence="6" id="KW-0418">Kinase</keyword>
<feature type="coiled-coil region" evidence="11">
    <location>
        <begin position="84"/>
        <end position="132"/>
    </location>
</feature>
<keyword evidence="3" id="KW-0597">Phosphoprotein</keyword>
<keyword evidence="5" id="KW-0547">Nucleotide-binding</keyword>
<dbReference type="SUPFAM" id="SSF47384">
    <property type="entry name" value="Homodimeric domain of signal transducing histidine kinase"/>
    <property type="match status" value="1"/>
</dbReference>
<dbReference type="InterPro" id="IPR036097">
    <property type="entry name" value="HisK_dim/P_sf"/>
</dbReference>
<keyword evidence="11" id="KW-0175">Coiled coil</keyword>
<dbReference type="SUPFAM" id="SSF55874">
    <property type="entry name" value="ATPase domain of HSP90 chaperone/DNA topoisomerase II/histidine kinase"/>
    <property type="match status" value="1"/>
</dbReference>
<evidence type="ECO:0000256" key="11">
    <source>
        <dbReference type="SAM" id="Coils"/>
    </source>
</evidence>
<dbReference type="PRINTS" id="PR00344">
    <property type="entry name" value="BCTRLSENSOR"/>
</dbReference>
<keyword evidence="14" id="KW-1185">Reference proteome</keyword>
<dbReference type="AlphaFoldDB" id="A0A0F3GUA1"/>
<accession>A0A0F3GUA1</accession>
<dbReference type="FunFam" id="1.10.287.130:FF:000002">
    <property type="entry name" value="Two-component osmosensing histidine kinase"/>
    <property type="match status" value="1"/>
</dbReference>
<dbReference type="InterPro" id="IPR005467">
    <property type="entry name" value="His_kinase_dom"/>
</dbReference>
<protein>
    <recommendedName>
        <fullName evidence="10">Sensory/regulatory protein RpfC</fullName>
        <ecNumber evidence="2">2.7.13.3</ecNumber>
    </recommendedName>
</protein>
<keyword evidence="7 13" id="KW-0067">ATP-binding</keyword>
<evidence type="ECO:0000256" key="3">
    <source>
        <dbReference type="ARBA" id="ARBA00022553"/>
    </source>
</evidence>
<dbReference type="InterPro" id="IPR004358">
    <property type="entry name" value="Sig_transdc_His_kin-like_C"/>
</dbReference>
<dbReference type="Pfam" id="PF02518">
    <property type="entry name" value="HATPase_c"/>
    <property type="match status" value="1"/>
</dbReference>
<evidence type="ECO:0000256" key="6">
    <source>
        <dbReference type="ARBA" id="ARBA00022777"/>
    </source>
</evidence>
<dbReference type="EC" id="2.7.13.3" evidence="2"/>
<dbReference type="EMBL" id="LACI01001030">
    <property type="protein sequence ID" value="KJU85426.1"/>
    <property type="molecule type" value="Genomic_DNA"/>
</dbReference>
<evidence type="ECO:0000256" key="8">
    <source>
        <dbReference type="ARBA" id="ARBA00023012"/>
    </source>
</evidence>
<evidence type="ECO:0000256" key="7">
    <source>
        <dbReference type="ARBA" id="ARBA00022840"/>
    </source>
</evidence>
<gene>
    <name evidence="13" type="ORF">MBAV_002380</name>
</gene>